<reference evidence="2 3" key="1">
    <citation type="submission" date="2018-05" db="EMBL/GenBank/DDBJ databases">
        <title>Genomic Encyclopedia of Archaeal and Bacterial Type Strains, Phase II (KMG-II): from individual species to whole genera.</title>
        <authorList>
            <person name="Goeker M."/>
        </authorList>
    </citation>
    <scope>NUCLEOTIDE SEQUENCE [LARGE SCALE GENOMIC DNA]</scope>
    <source>
        <strain evidence="2 3">DSM 23514</strain>
    </source>
</reference>
<comment type="caution">
    <text evidence="2">The sequence shown here is derived from an EMBL/GenBank/DDBJ whole genome shotgun (WGS) entry which is preliminary data.</text>
</comment>
<proteinExistence type="predicted"/>
<protein>
    <submittedName>
        <fullName evidence="2">Uncharacterized protein</fullName>
    </submittedName>
</protein>
<reference evidence="1 4" key="2">
    <citation type="submission" date="2020-07" db="EMBL/GenBank/DDBJ databases">
        <title>The draft genome sequence of Maribacter polysiphoniae KCTC 22021.</title>
        <authorList>
            <person name="Mu L."/>
        </authorList>
    </citation>
    <scope>NUCLEOTIDE SEQUENCE [LARGE SCALE GENOMIC DNA]</scope>
    <source>
        <strain evidence="1 4">KCTC 22021</strain>
    </source>
</reference>
<evidence type="ECO:0000313" key="2">
    <source>
        <dbReference type="EMBL" id="PWK22892.1"/>
    </source>
</evidence>
<accession>A0A316E010</accession>
<dbReference type="Proteomes" id="UP000245667">
    <property type="component" value="Unassembled WGS sequence"/>
</dbReference>
<evidence type="ECO:0000313" key="4">
    <source>
        <dbReference type="Proteomes" id="UP000651837"/>
    </source>
</evidence>
<dbReference type="OrthoDB" id="1440784at2"/>
<gene>
    <name evidence="1" type="ORF">HZY62_13205</name>
    <name evidence="2" type="ORF">LX92_02830</name>
</gene>
<dbReference type="AlphaFoldDB" id="A0A316E010"/>
<keyword evidence="4" id="KW-1185">Reference proteome</keyword>
<dbReference type="RefSeq" id="WP_109651724.1">
    <property type="nucleotide sequence ID" value="NZ_CAJQNU010000034.1"/>
</dbReference>
<dbReference type="EMBL" id="QGGQ01000006">
    <property type="protein sequence ID" value="PWK22892.1"/>
    <property type="molecule type" value="Genomic_DNA"/>
</dbReference>
<evidence type="ECO:0000313" key="3">
    <source>
        <dbReference type="Proteomes" id="UP000245667"/>
    </source>
</evidence>
<sequence length="124" mass="14477">MENSALRFRIEKEIEKLISESCANPQSTEKFETLHVAILKKYYNAADVSIDYHRKRVAMDIVMDDKNYDPTKVNTYIPLLHANLLFKNLKDFLKSCIEMDTKNLGFYAGLIRRFAKKEVKLTIV</sequence>
<dbReference type="Proteomes" id="UP000651837">
    <property type="component" value="Unassembled WGS sequence"/>
</dbReference>
<evidence type="ECO:0000313" key="1">
    <source>
        <dbReference type="EMBL" id="MBD1261556.1"/>
    </source>
</evidence>
<name>A0A316E010_9FLAO</name>
<organism evidence="2 3">
    <name type="scientific">Maribacter polysiphoniae</name>
    <dbReference type="NCBI Taxonomy" id="429344"/>
    <lineage>
        <taxon>Bacteria</taxon>
        <taxon>Pseudomonadati</taxon>
        <taxon>Bacteroidota</taxon>
        <taxon>Flavobacteriia</taxon>
        <taxon>Flavobacteriales</taxon>
        <taxon>Flavobacteriaceae</taxon>
        <taxon>Maribacter</taxon>
    </lineage>
</organism>
<dbReference type="EMBL" id="JACWLN010000005">
    <property type="protein sequence ID" value="MBD1261556.1"/>
    <property type="molecule type" value="Genomic_DNA"/>
</dbReference>